<dbReference type="EMBL" id="CP119311">
    <property type="protein sequence ID" value="WEK35527.1"/>
    <property type="molecule type" value="Genomic_DNA"/>
</dbReference>
<dbReference type="NCBIfam" id="TIGR00674">
    <property type="entry name" value="dapA"/>
    <property type="match status" value="1"/>
</dbReference>
<gene>
    <name evidence="12 16" type="primary">dapA</name>
    <name evidence="16" type="ORF">P0Y53_23810</name>
</gene>
<evidence type="ECO:0000313" key="16">
    <source>
        <dbReference type="EMBL" id="WEK35527.1"/>
    </source>
</evidence>
<comment type="subunit">
    <text evidence="12">Homotetramer; dimer of dimers.</text>
</comment>
<feature type="site" description="Part of a proton relay during catalysis" evidence="12">
    <location>
        <position position="49"/>
    </location>
</feature>
<evidence type="ECO:0000256" key="2">
    <source>
        <dbReference type="ARBA" id="ARBA00005120"/>
    </source>
</evidence>
<feature type="site" description="Part of a proton relay during catalysis" evidence="12">
    <location>
        <position position="112"/>
    </location>
</feature>
<dbReference type="AlphaFoldDB" id="A0AAJ6BGR6"/>
<feature type="active site" description="Schiff-base intermediate with substrate" evidence="12 14">
    <location>
        <position position="166"/>
    </location>
</feature>
<dbReference type="PANTHER" id="PTHR12128">
    <property type="entry name" value="DIHYDRODIPICOLINATE SYNTHASE"/>
    <property type="match status" value="1"/>
</dbReference>
<dbReference type="GO" id="GO:0009089">
    <property type="term" value="P:lysine biosynthetic process via diaminopimelate"/>
    <property type="evidence" value="ECO:0007669"/>
    <property type="project" value="UniProtKB-UniRule"/>
</dbReference>
<evidence type="ECO:0000256" key="10">
    <source>
        <dbReference type="ARBA" id="ARBA00023270"/>
    </source>
</evidence>
<dbReference type="PRINTS" id="PR00146">
    <property type="entry name" value="DHPICSNTHASE"/>
</dbReference>
<dbReference type="GO" id="GO:0019877">
    <property type="term" value="P:diaminopimelate biosynthetic process"/>
    <property type="evidence" value="ECO:0007669"/>
    <property type="project" value="UniProtKB-UniRule"/>
</dbReference>
<dbReference type="HAMAP" id="MF_00418">
    <property type="entry name" value="DapA"/>
    <property type="match status" value="1"/>
</dbReference>
<comment type="function">
    <text evidence="1 12">Catalyzes the condensation of (S)-aspartate-beta-semialdehyde [(S)-ASA] and pyruvate to 4-hydroxy-tetrahydrodipicolinate (HTPA).</text>
</comment>
<dbReference type="EC" id="4.3.3.7" evidence="4 12"/>
<dbReference type="Proteomes" id="UP001220610">
    <property type="component" value="Chromosome"/>
</dbReference>
<evidence type="ECO:0000256" key="6">
    <source>
        <dbReference type="ARBA" id="ARBA00022605"/>
    </source>
</evidence>
<feature type="binding site" evidence="12 15">
    <location>
        <position position="50"/>
    </location>
    <ligand>
        <name>pyruvate</name>
        <dbReference type="ChEBI" id="CHEBI:15361"/>
    </ligand>
</feature>
<accession>A0AAJ6BGR6</accession>
<feature type="binding site" evidence="12 15">
    <location>
        <position position="208"/>
    </location>
    <ligand>
        <name>pyruvate</name>
        <dbReference type="ChEBI" id="CHEBI:15361"/>
    </ligand>
</feature>
<sequence>MSLRQTLKGTGVALITPFHANTEVDYDALGRIIDFVIDGGVDYVVTLGTTGETPTLSKEEKTAIINYTYDKVANRVPVVVGVGGNDTQSLLRDLATLPLDKAVAILSAAPYYNKPSQEGIFQHYKAVAAASPKPVILYNVPGRTGRNMSAATTLRLAKEPNIIGIKEASGDMVQCMQILKDRTEDFLVVSGDDALVLPQIACGMDGVISVAANALPSTFTSMVNDCLKGDYESAKAGNDSLMEAYDLMFAENNPAGVKAFMTELGLIQNYLRLPMVPLSKPLHDQVKGYLKNAKPAAVLA</sequence>
<dbReference type="Pfam" id="PF00701">
    <property type="entry name" value="DHDPS"/>
    <property type="match status" value="1"/>
</dbReference>
<dbReference type="InterPro" id="IPR005263">
    <property type="entry name" value="DapA"/>
</dbReference>
<name>A0AAJ6BGR6_9BACT</name>
<evidence type="ECO:0000256" key="8">
    <source>
        <dbReference type="ARBA" id="ARBA00023154"/>
    </source>
</evidence>
<organism evidence="16 17">
    <name type="scientific">Candidatus Pseudobacter hemicellulosilyticus</name>
    <dbReference type="NCBI Taxonomy" id="3121375"/>
    <lineage>
        <taxon>Bacteria</taxon>
        <taxon>Pseudomonadati</taxon>
        <taxon>Bacteroidota</taxon>
        <taxon>Chitinophagia</taxon>
        <taxon>Chitinophagales</taxon>
        <taxon>Chitinophagaceae</taxon>
        <taxon>Pseudobacter</taxon>
    </lineage>
</organism>
<evidence type="ECO:0000256" key="3">
    <source>
        <dbReference type="ARBA" id="ARBA00007592"/>
    </source>
</evidence>
<keyword evidence="8 12" id="KW-0457">Lysine biosynthesis</keyword>
<comment type="catalytic activity">
    <reaction evidence="11 12">
        <text>L-aspartate 4-semialdehyde + pyruvate = (2S,4S)-4-hydroxy-2,3,4,5-tetrahydrodipicolinate + H2O + H(+)</text>
        <dbReference type="Rhea" id="RHEA:34171"/>
        <dbReference type="ChEBI" id="CHEBI:15361"/>
        <dbReference type="ChEBI" id="CHEBI:15377"/>
        <dbReference type="ChEBI" id="CHEBI:15378"/>
        <dbReference type="ChEBI" id="CHEBI:67139"/>
        <dbReference type="ChEBI" id="CHEBI:537519"/>
        <dbReference type="EC" id="4.3.3.7"/>
    </reaction>
</comment>
<dbReference type="SMART" id="SM01130">
    <property type="entry name" value="DHDPS"/>
    <property type="match status" value="1"/>
</dbReference>
<evidence type="ECO:0000256" key="7">
    <source>
        <dbReference type="ARBA" id="ARBA00022915"/>
    </source>
</evidence>
<comment type="subcellular location">
    <subcellularLocation>
        <location evidence="12">Cytoplasm</location>
    </subcellularLocation>
</comment>
<evidence type="ECO:0000313" key="17">
    <source>
        <dbReference type="Proteomes" id="UP001220610"/>
    </source>
</evidence>
<keyword evidence="10 12" id="KW-0704">Schiff base</keyword>
<dbReference type="CDD" id="cd00950">
    <property type="entry name" value="DHDPS"/>
    <property type="match status" value="1"/>
</dbReference>
<keyword evidence="7 12" id="KW-0220">Diaminopimelate biosynthesis</keyword>
<keyword evidence="5 12" id="KW-0963">Cytoplasm</keyword>
<evidence type="ECO:0000256" key="14">
    <source>
        <dbReference type="PIRSR" id="PIRSR001365-1"/>
    </source>
</evidence>
<evidence type="ECO:0000256" key="11">
    <source>
        <dbReference type="ARBA" id="ARBA00047836"/>
    </source>
</evidence>
<keyword evidence="6 12" id="KW-0028">Amino-acid biosynthesis</keyword>
<evidence type="ECO:0000256" key="9">
    <source>
        <dbReference type="ARBA" id="ARBA00023239"/>
    </source>
</evidence>
<dbReference type="GO" id="GO:0005829">
    <property type="term" value="C:cytosol"/>
    <property type="evidence" value="ECO:0007669"/>
    <property type="project" value="TreeGrafter"/>
</dbReference>
<protein>
    <recommendedName>
        <fullName evidence="4 12">4-hydroxy-tetrahydrodipicolinate synthase</fullName>
        <shortName evidence="12">HTPA synthase</shortName>
        <ecNumber evidence="4 12">4.3.3.7</ecNumber>
    </recommendedName>
</protein>
<evidence type="ECO:0000256" key="4">
    <source>
        <dbReference type="ARBA" id="ARBA00012086"/>
    </source>
</evidence>
<feature type="active site" description="Proton donor/acceptor" evidence="12 14">
    <location>
        <position position="138"/>
    </location>
</feature>
<dbReference type="Gene3D" id="3.20.20.70">
    <property type="entry name" value="Aldolase class I"/>
    <property type="match status" value="1"/>
</dbReference>
<dbReference type="InterPro" id="IPR013785">
    <property type="entry name" value="Aldolase_TIM"/>
</dbReference>
<evidence type="ECO:0000256" key="12">
    <source>
        <dbReference type="HAMAP-Rule" id="MF_00418"/>
    </source>
</evidence>
<dbReference type="GO" id="GO:0008840">
    <property type="term" value="F:4-hydroxy-tetrahydrodipicolinate synthase activity"/>
    <property type="evidence" value="ECO:0007669"/>
    <property type="project" value="UniProtKB-UniRule"/>
</dbReference>
<dbReference type="PIRSF" id="PIRSF001365">
    <property type="entry name" value="DHDPS"/>
    <property type="match status" value="1"/>
</dbReference>
<dbReference type="InterPro" id="IPR002220">
    <property type="entry name" value="DapA-like"/>
</dbReference>
<comment type="pathway">
    <text evidence="2 12">Amino-acid biosynthesis; L-lysine biosynthesis via DAP pathway; (S)-tetrahydrodipicolinate from L-aspartate: step 3/4.</text>
</comment>
<evidence type="ECO:0000256" key="5">
    <source>
        <dbReference type="ARBA" id="ARBA00022490"/>
    </source>
</evidence>
<dbReference type="PROSITE" id="PS00666">
    <property type="entry name" value="DHDPS_2"/>
    <property type="match status" value="1"/>
</dbReference>
<proteinExistence type="inferred from homology"/>
<evidence type="ECO:0000256" key="13">
    <source>
        <dbReference type="PIRNR" id="PIRNR001365"/>
    </source>
</evidence>
<dbReference type="InterPro" id="IPR020625">
    <property type="entry name" value="Schiff_base-form_aldolases_AS"/>
</dbReference>
<comment type="caution">
    <text evidence="12">Was originally thought to be a dihydrodipicolinate synthase (DHDPS), catalyzing the condensation of (S)-aspartate-beta-semialdehyde [(S)-ASA] and pyruvate to dihydrodipicolinate (DHDP). However, it was shown in E.coli that the product of the enzymatic reaction is not dihydrodipicolinate but in fact (4S)-4-hydroxy-2,3,4,5-tetrahydro-(2S)-dipicolinic acid (HTPA), and that the consecutive dehydration reaction leading to DHDP is not spontaneous but catalyzed by DapB.</text>
</comment>
<dbReference type="PANTHER" id="PTHR12128:SF66">
    <property type="entry name" value="4-HYDROXY-2-OXOGLUTARATE ALDOLASE, MITOCHONDRIAL"/>
    <property type="match status" value="1"/>
</dbReference>
<comment type="similarity">
    <text evidence="3 12 13">Belongs to the DapA family.</text>
</comment>
<evidence type="ECO:0000256" key="1">
    <source>
        <dbReference type="ARBA" id="ARBA00003294"/>
    </source>
</evidence>
<keyword evidence="9 12" id="KW-0456">Lyase</keyword>
<reference evidence="16" key="1">
    <citation type="submission" date="2023-03" db="EMBL/GenBank/DDBJ databases">
        <title>Andean soil-derived lignocellulolytic bacterial consortium as a source of novel taxa and putative plastic-active enzymes.</title>
        <authorList>
            <person name="Diaz-Garcia L."/>
            <person name="Chuvochina M."/>
            <person name="Feuerriegel G."/>
            <person name="Bunk B."/>
            <person name="Sproer C."/>
            <person name="Streit W.R."/>
            <person name="Rodriguez L.M."/>
            <person name="Overmann J."/>
            <person name="Jimenez D.J."/>
        </authorList>
    </citation>
    <scope>NUCLEOTIDE SEQUENCE</scope>
    <source>
        <strain evidence="16">MAG 7</strain>
    </source>
</reference>
<dbReference type="SUPFAM" id="SSF51569">
    <property type="entry name" value="Aldolase"/>
    <property type="match status" value="1"/>
</dbReference>
<evidence type="ECO:0000256" key="15">
    <source>
        <dbReference type="PIRSR" id="PIRSR001365-2"/>
    </source>
</evidence>